<name>A0A0E9R9H9_ANGAN</name>
<protein>
    <submittedName>
        <fullName evidence="1">Uncharacterized protein</fullName>
    </submittedName>
</protein>
<sequence length="75" mass="8574">MRGGWPMSQHAAAWESQPFSLFTPDKWERFKRLMEELIAKKATCTSVKTGSRNSQQDTPGTHVGKVYFCERISLP</sequence>
<evidence type="ECO:0000313" key="1">
    <source>
        <dbReference type="EMBL" id="JAH25442.1"/>
    </source>
</evidence>
<accession>A0A0E9R9H9</accession>
<reference evidence="1" key="1">
    <citation type="submission" date="2014-11" db="EMBL/GenBank/DDBJ databases">
        <authorList>
            <person name="Amaro Gonzalez C."/>
        </authorList>
    </citation>
    <scope>NUCLEOTIDE SEQUENCE</scope>
</reference>
<reference evidence="1" key="2">
    <citation type="journal article" date="2015" name="Fish Shellfish Immunol.">
        <title>Early steps in the European eel (Anguilla anguilla)-Vibrio vulnificus interaction in the gills: Role of the RtxA13 toxin.</title>
        <authorList>
            <person name="Callol A."/>
            <person name="Pajuelo D."/>
            <person name="Ebbesson L."/>
            <person name="Teles M."/>
            <person name="MacKenzie S."/>
            <person name="Amaro C."/>
        </authorList>
    </citation>
    <scope>NUCLEOTIDE SEQUENCE</scope>
</reference>
<proteinExistence type="predicted"/>
<organism evidence="1">
    <name type="scientific">Anguilla anguilla</name>
    <name type="common">European freshwater eel</name>
    <name type="synonym">Muraena anguilla</name>
    <dbReference type="NCBI Taxonomy" id="7936"/>
    <lineage>
        <taxon>Eukaryota</taxon>
        <taxon>Metazoa</taxon>
        <taxon>Chordata</taxon>
        <taxon>Craniata</taxon>
        <taxon>Vertebrata</taxon>
        <taxon>Euteleostomi</taxon>
        <taxon>Actinopterygii</taxon>
        <taxon>Neopterygii</taxon>
        <taxon>Teleostei</taxon>
        <taxon>Anguilliformes</taxon>
        <taxon>Anguillidae</taxon>
        <taxon>Anguilla</taxon>
    </lineage>
</organism>
<dbReference type="EMBL" id="GBXM01083135">
    <property type="protein sequence ID" value="JAH25442.1"/>
    <property type="molecule type" value="Transcribed_RNA"/>
</dbReference>
<dbReference type="AlphaFoldDB" id="A0A0E9R9H9"/>